<evidence type="ECO:0000259" key="1">
    <source>
        <dbReference type="Pfam" id="PF02350"/>
    </source>
</evidence>
<dbReference type="Pfam" id="PF02350">
    <property type="entry name" value="Epimerase_2"/>
    <property type="match status" value="1"/>
</dbReference>
<dbReference type="EC" id="3.2.1.183" evidence="2"/>
<accession>A0A6N6N1A3</accession>
<dbReference type="PANTHER" id="PTHR43174:SF3">
    <property type="entry name" value="UDP-N-ACETYLGLUCOSAMINE 2-EPIMERASE"/>
    <property type="match status" value="1"/>
</dbReference>
<sequence length="374" mass="41499">MMKKILFLTGTRADFGKLKPLIVRAEALDDVEVFVFVTGMHMMRKYGYTHMEVEYLNLPHRIHGYVNQNEADTMDTVLAKTVSGLSDYVKEVRPDMIVVHGDRVEALAGASVGSLNNILVAHVEGGEVSGTVDELIRHAVSKLSHVHFVSNDQARARLLQLGETDESIFVIGSPDIDVMASGDLPGIDEVRSRYEFDFADYGVVLFHSVTTDLENLPRHVNAMVEALEASGNNHVVVHPNNDPGNEIIRKAYERLEGNPRFRFYPSMRFEYFLSLLKHADYMVGNSSAGIREAPFYGVPSIDLGHRQSNRGTAASLMHVDFDRDAILAAIQSAPSLRGNPCADFGSGDSAEQFAAALTDDAFWQRSTQKYFVDM</sequence>
<dbReference type="NCBIfam" id="TIGR03568">
    <property type="entry name" value="NeuC_NnaA"/>
    <property type="match status" value="1"/>
</dbReference>
<gene>
    <name evidence="2" type="primary">neuC</name>
    <name evidence="2" type="ORF">F8A88_10055</name>
</gene>
<keyword evidence="2" id="KW-0378">Hydrolase</keyword>
<protein>
    <submittedName>
        <fullName evidence="2">UDP-N-acetylglucosamine 2-epimerase (Hydrolyzing)</fullName>
        <ecNumber evidence="2">3.2.1.183</ecNumber>
    </submittedName>
</protein>
<dbReference type="OrthoDB" id="9803238at2"/>
<dbReference type="AlphaFoldDB" id="A0A6N6N1A3"/>
<evidence type="ECO:0000313" key="3">
    <source>
        <dbReference type="Proteomes" id="UP000438699"/>
    </source>
</evidence>
<dbReference type="InterPro" id="IPR029767">
    <property type="entry name" value="WecB-like"/>
</dbReference>
<keyword evidence="2" id="KW-0326">Glycosidase</keyword>
<proteinExistence type="predicted"/>
<dbReference type="SUPFAM" id="SSF53756">
    <property type="entry name" value="UDP-Glycosyltransferase/glycogen phosphorylase"/>
    <property type="match status" value="1"/>
</dbReference>
<feature type="domain" description="UDP-N-acetylglucosamine 2-epimerase" evidence="1">
    <location>
        <begin position="29"/>
        <end position="357"/>
    </location>
</feature>
<dbReference type="InterPro" id="IPR003331">
    <property type="entry name" value="UDP_GlcNAc_Epimerase_2_dom"/>
</dbReference>
<dbReference type="InterPro" id="IPR020004">
    <property type="entry name" value="UDP-GlcNAc_Epase"/>
</dbReference>
<name>A0A6N6N1A3_9BACT</name>
<dbReference type="EMBL" id="WAIE01000004">
    <property type="protein sequence ID" value="KAB1441290.1"/>
    <property type="molecule type" value="Genomic_DNA"/>
</dbReference>
<reference evidence="2 3" key="1">
    <citation type="journal article" date="2017" name="Int. J. Syst. Evol. Microbiol.">
        <title>Desulfovibrio senegalensis sp. nov., a mesophilic sulfate reducer isolated from marine sediment.</title>
        <authorList>
            <person name="Thioye A."/>
            <person name="Gam Z.B.A."/>
            <person name="Mbengue M."/>
            <person name="Cayol J.L."/>
            <person name="Joseph-Bartoli M."/>
            <person name="Toure-Kane C."/>
            <person name="Labat M."/>
        </authorList>
    </citation>
    <scope>NUCLEOTIDE SEQUENCE [LARGE SCALE GENOMIC DNA]</scope>
    <source>
        <strain evidence="2 3">DSM 101509</strain>
    </source>
</reference>
<keyword evidence="3" id="KW-1185">Reference proteome</keyword>
<dbReference type="GO" id="GO:0004553">
    <property type="term" value="F:hydrolase activity, hydrolyzing O-glycosyl compounds"/>
    <property type="evidence" value="ECO:0007669"/>
    <property type="project" value="InterPro"/>
</dbReference>
<dbReference type="PANTHER" id="PTHR43174">
    <property type="entry name" value="UDP-N-ACETYLGLUCOSAMINE 2-EPIMERASE"/>
    <property type="match status" value="1"/>
</dbReference>
<evidence type="ECO:0000313" key="2">
    <source>
        <dbReference type="EMBL" id="KAB1441290.1"/>
    </source>
</evidence>
<dbReference type="GO" id="GO:0006047">
    <property type="term" value="P:UDP-N-acetylglucosamine metabolic process"/>
    <property type="evidence" value="ECO:0007669"/>
    <property type="project" value="InterPro"/>
</dbReference>
<dbReference type="Proteomes" id="UP000438699">
    <property type="component" value="Unassembled WGS sequence"/>
</dbReference>
<comment type="caution">
    <text evidence="2">The sequence shown here is derived from an EMBL/GenBank/DDBJ whole genome shotgun (WGS) entry which is preliminary data.</text>
</comment>
<dbReference type="Gene3D" id="3.40.50.2000">
    <property type="entry name" value="Glycogen Phosphorylase B"/>
    <property type="match status" value="2"/>
</dbReference>
<organism evidence="2 3">
    <name type="scientific">Pseudodesulfovibrio senegalensis</name>
    <dbReference type="NCBI Taxonomy" id="1721087"/>
    <lineage>
        <taxon>Bacteria</taxon>
        <taxon>Pseudomonadati</taxon>
        <taxon>Thermodesulfobacteriota</taxon>
        <taxon>Desulfovibrionia</taxon>
        <taxon>Desulfovibrionales</taxon>
        <taxon>Desulfovibrionaceae</taxon>
    </lineage>
</organism>